<accession>A0A558D6I2</accession>
<evidence type="ECO:0000313" key="2">
    <source>
        <dbReference type="EMBL" id="TVT56616.1"/>
    </source>
</evidence>
<proteinExistence type="predicted"/>
<keyword evidence="1" id="KW-0812">Transmembrane</keyword>
<gene>
    <name evidence="2" type="ORF">FNH05_08250</name>
</gene>
<evidence type="ECO:0000256" key="1">
    <source>
        <dbReference type="SAM" id="Phobius"/>
    </source>
</evidence>
<dbReference type="EMBL" id="VJWX01000051">
    <property type="protein sequence ID" value="TVT56616.1"/>
    <property type="molecule type" value="Genomic_DNA"/>
</dbReference>
<dbReference type="Gene3D" id="2.130.10.10">
    <property type="entry name" value="YVTN repeat-like/Quinoprotein amine dehydrogenase"/>
    <property type="match status" value="2"/>
</dbReference>
<dbReference type="Proteomes" id="UP000320011">
    <property type="component" value="Unassembled WGS sequence"/>
</dbReference>
<organism evidence="2 3">
    <name type="scientific">Amycolatopsis rhizosphaerae</name>
    <dbReference type="NCBI Taxonomy" id="2053003"/>
    <lineage>
        <taxon>Bacteria</taxon>
        <taxon>Bacillati</taxon>
        <taxon>Actinomycetota</taxon>
        <taxon>Actinomycetes</taxon>
        <taxon>Pseudonocardiales</taxon>
        <taxon>Pseudonocardiaceae</taxon>
        <taxon>Amycolatopsis</taxon>
    </lineage>
</organism>
<evidence type="ECO:0000313" key="3">
    <source>
        <dbReference type="Proteomes" id="UP000320011"/>
    </source>
</evidence>
<dbReference type="SUPFAM" id="SSF50998">
    <property type="entry name" value="Quinoprotein alcohol dehydrogenase-like"/>
    <property type="match status" value="1"/>
</dbReference>
<dbReference type="AlphaFoldDB" id="A0A558D6I2"/>
<keyword evidence="3" id="KW-1185">Reference proteome</keyword>
<dbReference type="InterPro" id="IPR011044">
    <property type="entry name" value="Quino_amine_DH_bsu"/>
</dbReference>
<dbReference type="RefSeq" id="WP_144586730.1">
    <property type="nucleotide sequence ID" value="NZ_VJWX01000051.1"/>
</dbReference>
<comment type="caution">
    <text evidence="2">The sequence shown here is derived from an EMBL/GenBank/DDBJ whole genome shotgun (WGS) entry which is preliminary data.</text>
</comment>
<dbReference type="InterPro" id="IPR011047">
    <property type="entry name" value="Quinoprotein_ADH-like_sf"/>
</dbReference>
<keyword evidence="1" id="KW-1133">Transmembrane helix</keyword>
<name>A0A558D6I2_9PSEU</name>
<keyword evidence="1" id="KW-0472">Membrane</keyword>
<feature type="transmembrane region" description="Helical" evidence="1">
    <location>
        <begin position="12"/>
        <end position="33"/>
    </location>
</feature>
<dbReference type="OrthoDB" id="3944519at2"/>
<reference evidence="2 3" key="2">
    <citation type="submission" date="2019-08" db="EMBL/GenBank/DDBJ databases">
        <title>Amycolatopsis acidicola sp. nov., isolated from peat swamp forest soil.</title>
        <authorList>
            <person name="Srisuk N."/>
        </authorList>
    </citation>
    <scope>NUCLEOTIDE SEQUENCE [LARGE SCALE GENOMIC DNA]</scope>
    <source>
        <strain evidence="2 3">TBRC 6029</strain>
    </source>
</reference>
<dbReference type="InterPro" id="IPR015943">
    <property type="entry name" value="WD40/YVTN_repeat-like_dom_sf"/>
</dbReference>
<sequence length="476" mass="49335">MPPQPPKKRRPWLWLIPLVVVVVAAAITVPILLSGGSPSAQSGQNGPSPSPAKPLQSWQVSAQKLGAYTEGLGVRVYGGDLLMVTDSAVTAFDRATGRQDWVLTPPQGNNFCALSRNIANDRLALGFGASDDRTGVHCLSIGLVDLKAHSFAWSVPVPQFKTDWGDPSGQGLVLAGGYLYAGGLEVFVRLSLSDGTIEPLAPTAAFQAGHDDDCSVMDVGADATTVYTVSRCLGTGASYSLVLGLDPGTGNVRVSNRIQAADVKMPMDASSRTGLSDAQFVSLSPTVLALYGKGQQALARLDDSLKVSWASVVQQGAIDFGGDTGALPNGNHQFNRAFVSDGLLFGVSASEKTKENQVVALDVNSGRQRWAATVPGDSMCDPVGVDGNALLVAGSQLQTGGINNPATVLAKIDVGSGKVLSAKPQSNPVEGAASGVTLPANEVMAYLAWVVADGRVYGGFQHKVLLPGDPVVFSLG</sequence>
<dbReference type="SUPFAM" id="SSF50969">
    <property type="entry name" value="YVTN repeat-like/Quinoprotein amine dehydrogenase"/>
    <property type="match status" value="1"/>
</dbReference>
<reference evidence="2 3" key="1">
    <citation type="submission" date="2019-07" db="EMBL/GenBank/DDBJ databases">
        <authorList>
            <person name="Duangmal K."/>
            <person name="Teo W.F.A."/>
        </authorList>
    </citation>
    <scope>NUCLEOTIDE SEQUENCE [LARGE SCALE GENOMIC DNA]</scope>
    <source>
        <strain evidence="2 3">TBRC 6029</strain>
    </source>
</reference>
<protein>
    <submittedName>
        <fullName evidence="2">PQQ-binding-like beta-propeller repeat protein</fullName>
    </submittedName>
</protein>